<dbReference type="Gene3D" id="3.30.379.10">
    <property type="entry name" value="Chitobiase/beta-hexosaminidase domain 2-like"/>
    <property type="match status" value="1"/>
</dbReference>
<dbReference type="GO" id="GO:0030203">
    <property type="term" value="P:glycosaminoglycan metabolic process"/>
    <property type="evidence" value="ECO:0007669"/>
    <property type="project" value="TreeGrafter"/>
</dbReference>
<dbReference type="EMBL" id="DYUD01000015">
    <property type="protein sequence ID" value="HJG88770.1"/>
    <property type="molecule type" value="Genomic_DNA"/>
</dbReference>
<evidence type="ECO:0000259" key="7">
    <source>
        <dbReference type="Pfam" id="PF00728"/>
    </source>
</evidence>
<dbReference type="CDD" id="cd06563">
    <property type="entry name" value="GH20_chitobiase-like"/>
    <property type="match status" value="1"/>
</dbReference>
<evidence type="ECO:0000259" key="8">
    <source>
        <dbReference type="Pfam" id="PF02838"/>
    </source>
</evidence>
<dbReference type="Pfam" id="PF13287">
    <property type="entry name" value="Fn3_assoc"/>
    <property type="match status" value="1"/>
</dbReference>
<feature type="domain" description="Glycoside hydrolase family 20 catalytic" evidence="7">
    <location>
        <begin position="162"/>
        <end position="512"/>
    </location>
</feature>
<keyword evidence="5" id="KW-0326">Glycosidase</keyword>
<dbReference type="SUPFAM" id="SSF55545">
    <property type="entry name" value="beta-N-acetylhexosaminidase-like domain"/>
    <property type="match status" value="1"/>
</dbReference>
<accession>A0A921MQM5</accession>
<evidence type="ECO:0000256" key="1">
    <source>
        <dbReference type="ARBA" id="ARBA00001231"/>
    </source>
</evidence>
<dbReference type="PANTHER" id="PTHR22600:SF57">
    <property type="entry name" value="BETA-N-ACETYLHEXOSAMINIDASE"/>
    <property type="match status" value="1"/>
</dbReference>
<gene>
    <name evidence="9" type="ORF">K8U91_04740</name>
</gene>
<dbReference type="SUPFAM" id="SSF51445">
    <property type="entry name" value="(Trans)glycosidases"/>
    <property type="match status" value="1"/>
</dbReference>
<feature type="domain" description="Beta-hexosaminidase bacterial type N-terminal" evidence="8">
    <location>
        <begin position="27"/>
        <end position="159"/>
    </location>
</feature>
<dbReference type="SUPFAM" id="SSF49785">
    <property type="entry name" value="Galactose-binding domain-like"/>
    <property type="match status" value="1"/>
</dbReference>
<dbReference type="PRINTS" id="PR00738">
    <property type="entry name" value="GLHYDRLASE20"/>
</dbReference>
<dbReference type="PROSITE" id="PS51257">
    <property type="entry name" value="PROKAR_LIPOPROTEIN"/>
    <property type="match status" value="1"/>
</dbReference>
<dbReference type="GO" id="GO:0004563">
    <property type="term" value="F:beta-N-acetylhexosaminidase activity"/>
    <property type="evidence" value="ECO:0007669"/>
    <property type="project" value="UniProtKB-EC"/>
</dbReference>
<dbReference type="GO" id="GO:0016020">
    <property type="term" value="C:membrane"/>
    <property type="evidence" value="ECO:0007669"/>
    <property type="project" value="TreeGrafter"/>
</dbReference>
<feature type="active site" description="Proton donor" evidence="6">
    <location>
        <position position="336"/>
    </location>
</feature>
<name>A0A921MQM5_9BACT</name>
<keyword evidence="4" id="KW-0378">Hydrolase</keyword>
<dbReference type="GO" id="GO:0005975">
    <property type="term" value="P:carbohydrate metabolic process"/>
    <property type="evidence" value="ECO:0007669"/>
    <property type="project" value="InterPro"/>
</dbReference>
<dbReference type="Proteomes" id="UP000757103">
    <property type="component" value="Unassembled WGS sequence"/>
</dbReference>
<dbReference type="EC" id="3.2.1.52" evidence="3"/>
<evidence type="ECO:0000313" key="9">
    <source>
        <dbReference type="EMBL" id="HJG88770.1"/>
    </source>
</evidence>
<reference evidence="9" key="2">
    <citation type="submission" date="2021-09" db="EMBL/GenBank/DDBJ databases">
        <authorList>
            <person name="Gilroy R."/>
        </authorList>
    </citation>
    <scope>NUCLEOTIDE SEQUENCE</scope>
    <source>
        <strain evidence="9">CHK121-7720</strain>
    </source>
</reference>
<dbReference type="InterPro" id="IPR026876">
    <property type="entry name" value="Fn3_assoc_repeat"/>
</dbReference>
<dbReference type="Gene3D" id="3.20.20.80">
    <property type="entry name" value="Glycosidases"/>
    <property type="match status" value="1"/>
</dbReference>
<dbReference type="AlphaFoldDB" id="A0A921MQM5"/>
<evidence type="ECO:0000256" key="2">
    <source>
        <dbReference type="ARBA" id="ARBA00006285"/>
    </source>
</evidence>
<evidence type="ECO:0000313" key="10">
    <source>
        <dbReference type="Proteomes" id="UP000757103"/>
    </source>
</evidence>
<dbReference type="InterPro" id="IPR029018">
    <property type="entry name" value="Hex-like_dom2"/>
</dbReference>
<dbReference type="Pfam" id="PF02838">
    <property type="entry name" value="Glyco_hydro_20b"/>
    <property type="match status" value="1"/>
</dbReference>
<dbReference type="InterPro" id="IPR025705">
    <property type="entry name" value="Beta_hexosaminidase_sua/sub"/>
</dbReference>
<dbReference type="RefSeq" id="WP_273305809.1">
    <property type="nucleotide sequence ID" value="NZ_DYUD01000015.1"/>
</dbReference>
<sequence>MKKLNRYLALLATVLALISCQSEENRYDLIPYPNHIEQMPGRFTFDNNTQIFVSPECGDEITGVLKQFAGQFQKTSGLELKWADKESKKGIVVKLNPELADETYNLHIGKNNIEIAAATPNGVRFALQTVKQLLPAAVYGDTLVADANWSVPCATIDDAPRFGYRGLHLDVARHFFSIAEVKRILNVMAVHKLNTLHWHLTDDQGWRIEIKKYPRLTEVGSMRSKTMIAKEWDNYDNTPYGGFYTQDELRDIVKYAADLGITIIPEIDLPGHMMAALASYPELGCTGGPYEVSGQWGIRDDVLCAGKDKTFDFIENVLLEVMDIFPSKYIHIGGDECPKLRWEKCPACQARIKALGLKDDEHGTAEHYLQGYVTERVEKFLNDHGREMIGWDEIMEGGLSTHATVMSWRGVSNGVEAAKQGHDVIMTPTSPLYFDYYQSRDTQSEPLAIGGYNPVDLVYKFNPVPDELTEEEAKHILGTQANVWTEYMPTNEQLEYMIMPRIAALSEVQWDQLENKDYNRFLNHIGHILEIYNAMGLNYAKHLFEVEGEYMVDESKGCIVATLRTQGDAPIYYTLDGTEPTTASTRYTEPIEISTDTDTCTLKAIVVRDQVKTRTLVRPFSFNKATGHLSELKDAPNPKYTFGGASVLTDGIHGDFNYSNGCWLGFIDTPLDATIDLGETQEVSRVKIGSLVQYSEYIFPPTKITVYAADGDNPMTEIGKLDIPVVPKQDADGVREYTCEFPSVPASKIRVVVNTTDKIPDWHGARGEKGWLFVDEISIN</sequence>
<organism evidence="9 10">
    <name type="scientific">Barnesiella viscericola</name>
    <dbReference type="NCBI Taxonomy" id="397865"/>
    <lineage>
        <taxon>Bacteria</taxon>
        <taxon>Pseudomonadati</taxon>
        <taxon>Bacteroidota</taxon>
        <taxon>Bacteroidia</taxon>
        <taxon>Bacteroidales</taxon>
        <taxon>Barnesiellaceae</taxon>
        <taxon>Barnesiella</taxon>
    </lineage>
</organism>
<evidence type="ECO:0000256" key="6">
    <source>
        <dbReference type="PIRSR" id="PIRSR625705-1"/>
    </source>
</evidence>
<evidence type="ECO:0000256" key="3">
    <source>
        <dbReference type="ARBA" id="ARBA00012663"/>
    </source>
</evidence>
<comment type="caution">
    <text evidence="9">The sequence shown here is derived from an EMBL/GenBank/DDBJ whole genome shotgun (WGS) entry which is preliminary data.</text>
</comment>
<proteinExistence type="inferred from homology"/>
<dbReference type="InterPro" id="IPR017853">
    <property type="entry name" value="GH"/>
</dbReference>
<comment type="similarity">
    <text evidence="2">Belongs to the glycosyl hydrolase 20 family.</text>
</comment>
<dbReference type="InterPro" id="IPR008979">
    <property type="entry name" value="Galactose-bd-like_sf"/>
</dbReference>
<dbReference type="Pfam" id="PF00728">
    <property type="entry name" value="Glyco_hydro_20"/>
    <property type="match status" value="1"/>
</dbReference>
<evidence type="ECO:0000256" key="5">
    <source>
        <dbReference type="ARBA" id="ARBA00023295"/>
    </source>
</evidence>
<dbReference type="InterPro" id="IPR015883">
    <property type="entry name" value="Glyco_hydro_20_cat"/>
</dbReference>
<protein>
    <recommendedName>
        <fullName evidence="3">beta-N-acetylhexosaminidase</fullName>
        <ecNumber evidence="3">3.2.1.52</ecNumber>
    </recommendedName>
</protein>
<dbReference type="PANTHER" id="PTHR22600">
    <property type="entry name" value="BETA-HEXOSAMINIDASE"/>
    <property type="match status" value="1"/>
</dbReference>
<reference evidence="9" key="1">
    <citation type="journal article" date="2021" name="PeerJ">
        <title>Extensive microbial diversity within the chicken gut microbiome revealed by metagenomics and culture.</title>
        <authorList>
            <person name="Gilroy R."/>
            <person name="Ravi A."/>
            <person name="Getino M."/>
            <person name="Pursley I."/>
            <person name="Horton D.L."/>
            <person name="Alikhan N.F."/>
            <person name="Baker D."/>
            <person name="Gharbi K."/>
            <person name="Hall N."/>
            <person name="Watson M."/>
            <person name="Adriaenssens E.M."/>
            <person name="Foster-Nyarko E."/>
            <person name="Jarju S."/>
            <person name="Secka A."/>
            <person name="Antonio M."/>
            <person name="Oren A."/>
            <person name="Chaudhuri R.R."/>
            <person name="La Ragione R."/>
            <person name="Hildebrand F."/>
            <person name="Pallen M.J."/>
        </authorList>
    </citation>
    <scope>NUCLEOTIDE SEQUENCE</scope>
    <source>
        <strain evidence="9">CHK121-7720</strain>
    </source>
</reference>
<evidence type="ECO:0000256" key="4">
    <source>
        <dbReference type="ARBA" id="ARBA00022801"/>
    </source>
</evidence>
<dbReference type="InterPro" id="IPR015882">
    <property type="entry name" value="HEX_bac_N"/>
</dbReference>
<comment type="catalytic activity">
    <reaction evidence="1">
        <text>Hydrolysis of terminal non-reducing N-acetyl-D-hexosamine residues in N-acetyl-beta-D-hexosaminides.</text>
        <dbReference type="EC" id="3.2.1.52"/>
    </reaction>
</comment>